<protein>
    <recommendedName>
        <fullName evidence="1">Dynein heavy chain C-terminal domain-containing protein</fullName>
    </recommendedName>
</protein>
<organism evidence="2 3">
    <name type="scientific">Cryptolaemus montrouzieri</name>
    <dbReference type="NCBI Taxonomy" id="559131"/>
    <lineage>
        <taxon>Eukaryota</taxon>
        <taxon>Metazoa</taxon>
        <taxon>Ecdysozoa</taxon>
        <taxon>Arthropoda</taxon>
        <taxon>Hexapoda</taxon>
        <taxon>Insecta</taxon>
        <taxon>Pterygota</taxon>
        <taxon>Neoptera</taxon>
        <taxon>Endopterygota</taxon>
        <taxon>Coleoptera</taxon>
        <taxon>Polyphaga</taxon>
        <taxon>Cucujiformia</taxon>
        <taxon>Coccinelloidea</taxon>
        <taxon>Coccinellidae</taxon>
        <taxon>Scymninae</taxon>
        <taxon>Scymnini</taxon>
        <taxon>Cryptolaemus</taxon>
    </lineage>
</organism>
<dbReference type="EMBL" id="JABFTP020000021">
    <property type="protein sequence ID" value="KAL3268446.1"/>
    <property type="molecule type" value="Genomic_DNA"/>
</dbReference>
<dbReference type="InterPro" id="IPR041228">
    <property type="entry name" value="Dynein_C"/>
</dbReference>
<feature type="domain" description="Dynein heavy chain C-terminal" evidence="1">
    <location>
        <begin position="6"/>
        <end position="107"/>
    </location>
</feature>
<dbReference type="Gene3D" id="1.20.1270.280">
    <property type="match status" value="1"/>
</dbReference>
<dbReference type="InterPro" id="IPR026983">
    <property type="entry name" value="DHC"/>
</dbReference>
<dbReference type="Pfam" id="PF18199">
    <property type="entry name" value="Dynein_C"/>
    <property type="match status" value="1"/>
</dbReference>
<dbReference type="AlphaFoldDB" id="A0ABD2MPX4"/>
<sequence length="107" mass="12277">MVILFCYRYNALLFSIKTSLIDLQKGIKGLVVMSAELEEIFICVYDGRVPSGWLKAYPSLKLLGSWTRDLMARVDHFSHWAETTHPPLFFWLAAYTFPTGFLTAVLQ</sequence>
<accession>A0ABD2MPX4</accession>
<reference evidence="2 3" key="1">
    <citation type="journal article" date="2021" name="BMC Biol.">
        <title>Horizontally acquired antibacterial genes associated with adaptive radiation of ladybird beetles.</title>
        <authorList>
            <person name="Li H.S."/>
            <person name="Tang X.F."/>
            <person name="Huang Y.H."/>
            <person name="Xu Z.Y."/>
            <person name="Chen M.L."/>
            <person name="Du X.Y."/>
            <person name="Qiu B.Y."/>
            <person name="Chen P.T."/>
            <person name="Zhang W."/>
            <person name="Slipinski A."/>
            <person name="Escalona H.E."/>
            <person name="Waterhouse R.M."/>
            <person name="Zwick A."/>
            <person name="Pang H."/>
        </authorList>
    </citation>
    <scope>NUCLEOTIDE SEQUENCE [LARGE SCALE GENOMIC DNA]</scope>
    <source>
        <strain evidence="2">SYSU2018</strain>
    </source>
</reference>
<dbReference type="Proteomes" id="UP001516400">
    <property type="component" value="Unassembled WGS sequence"/>
</dbReference>
<dbReference type="PANTHER" id="PTHR22878:SF68">
    <property type="entry name" value="DYNEIN HEAVY CHAIN 6, AXONEMAL-LIKE"/>
    <property type="match status" value="1"/>
</dbReference>
<evidence type="ECO:0000313" key="2">
    <source>
        <dbReference type="EMBL" id="KAL3268446.1"/>
    </source>
</evidence>
<feature type="non-terminal residue" evidence="2">
    <location>
        <position position="107"/>
    </location>
</feature>
<gene>
    <name evidence="2" type="ORF">HHI36_007557</name>
</gene>
<keyword evidence="3" id="KW-1185">Reference proteome</keyword>
<evidence type="ECO:0000313" key="3">
    <source>
        <dbReference type="Proteomes" id="UP001516400"/>
    </source>
</evidence>
<dbReference type="PANTHER" id="PTHR22878">
    <property type="entry name" value="DYNEIN HEAVY CHAIN 6, AXONEMAL-LIKE-RELATED"/>
    <property type="match status" value="1"/>
</dbReference>
<name>A0ABD2MPX4_9CUCU</name>
<proteinExistence type="predicted"/>
<comment type="caution">
    <text evidence="2">The sequence shown here is derived from an EMBL/GenBank/DDBJ whole genome shotgun (WGS) entry which is preliminary data.</text>
</comment>
<evidence type="ECO:0000259" key="1">
    <source>
        <dbReference type="Pfam" id="PF18199"/>
    </source>
</evidence>